<sequence>MSRRIFQKLQRSISHEMSSYSSLNKLIPPSESTNGATVEEGKPHVTSSLLRDTGQNHRPTHSFSPKFIRVFFAFLIFALLISTFAIATWYHWKNAPCTSKSCVMTSSRILQNIDWQTSPCDDFYQFSCGNWINQSVNLKFDSWNMLYETQTKAHDKIVNAIGKIIDETFPVPLNSGEKATAVLFKQCTDLEKLQQIGISTWKRFVDEIGGFLPELISGFQTRYISDDTEIEDVILTSFNYSVFALFWAGVEVNERNSSEYIISIYEQMPLLLRPELYTSKIEVTPEKIFNRDPELPQVLPVIYEIAEDIAKLLNFDVENEDVKMMLANLIHLDYAITVSGMTAYKNQKDRYEIVTINDLQKIAPVINWRYFLSTLLGTQLKSHEQIALKTGVEWIAKLSRIIENLKRTREGVAIVKNYVKLKLIFFHLSYVSPKTNDGSTLWNAVRIYSGDPNKRKEFCILRLSGIFPLSLPSILRKLDGISKSDENKKMVEEMAENIRVSYKNVLENGETLKDEKTRDLVVQKISNATIHIGYPDKMLDDNEMNREALRLGSEFFWSMVFGASTVYREKLNRLREPVQTGDWLDTFPAISLPVHNHERNMIQIPFDAMRWPYADTEQMEFANYAGVGSQIGHELTHGFDSIGRLHGPTGNLGHTSWYTPESARAILQKEQCFINQYASLSGGRAADAANGLYENVADHVGLRVTYEAWRAAVSAERRAEKMVGGLEEMTQDQLFFVAYAQGWCALKANLVRGVHMEEKIRILGSLQNSPEFAEAWKCPADSFMNPKTKCNFCIIKSKNFNTQYLEIIDCPTSLYCYKNFTYAHDNYYAASYSCGDIYCYQPKCEYDGDSGTCCCTTDLCNSRGFSSVFLVFIVILGVFNR</sequence>
<dbReference type="InterPro" id="IPR042089">
    <property type="entry name" value="Peptidase_M13_dom_2"/>
</dbReference>
<comment type="caution">
    <text evidence="12">The sequence shown here is derived from an EMBL/GenBank/DDBJ whole genome shotgun (WGS) entry which is preliminary data.</text>
</comment>
<proteinExistence type="inferred from homology"/>
<dbReference type="Proteomes" id="UP001152747">
    <property type="component" value="Unassembled WGS sequence"/>
</dbReference>
<dbReference type="CDD" id="cd08662">
    <property type="entry name" value="M13"/>
    <property type="match status" value="1"/>
</dbReference>
<dbReference type="InterPro" id="IPR000718">
    <property type="entry name" value="Peptidase_M13"/>
</dbReference>
<keyword evidence="6" id="KW-0862">Zinc</keyword>
<keyword evidence="9" id="KW-0472">Membrane</keyword>
<dbReference type="Pfam" id="PF01431">
    <property type="entry name" value="Peptidase_M13"/>
    <property type="match status" value="1"/>
</dbReference>
<comment type="cofactor">
    <cofactor evidence="1">
        <name>Zn(2+)</name>
        <dbReference type="ChEBI" id="CHEBI:29105"/>
    </cofactor>
</comment>
<dbReference type="GO" id="GO:0046872">
    <property type="term" value="F:metal ion binding"/>
    <property type="evidence" value="ECO:0007669"/>
    <property type="project" value="UniProtKB-KW"/>
</dbReference>
<feature type="transmembrane region" description="Helical" evidence="9">
    <location>
        <begin position="67"/>
        <end position="92"/>
    </location>
</feature>
<accession>A0A9P1N0K5</accession>
<evidence type="ECO:0000256" key="7">
    <source>
        <dbReference type="ARBA" id="ARBA00023049"/>
    </source>
</evidence>
<dbReference type="InterPro" id="IPR008753">
    <property type="entry name" value="Peptidase_M13_N"/>
</dbReference>
<dbReference type="InterPro" id="IPR018497">
    <property type="entry name" value="Peptidase_M13_C"/>
</dbReference>
<evidence type="ECO:0000259" key="10">
    <source>
        <dbReference type="Pfam" id="PF01431"/>
    </source>
</evidence>
<dbReference type="InterPro" id="IPR024079">
    <property type="entry name" value="MetalloPept_cat_dom_sf"/>
</dbReference>
<dbReference type="PRINTS" id="PR00786">
    <property type="entry name" value="NEPRILYSIN"/>
</dbReference>
<keyword evidence="7" id="KW-0482">Metalloprotease</keyword>
<keyword evidence="4" id="KW-0479">Metal-binding</keyword>
<name>A0A9P1N0K5_9PELO</name>
<dbReference type="CDD" id="cd00117">
    <property type="entry name" value="TFP"/>
    <property type="match status" value="1"/>
</dbReference>
<dbReference type="OrthoDB" id="6475849at2759"/>
<dbReference type="SUPFAM" id="SSF55486">
    <property type="entry name" value="Metalloproteases ('zincins'), catalytic domain"/>
    <property type="match status" value="1"/>
</dbReference>
<dbReference type="Pfam" id="PF05649">
    <property type="entry name" value="Peptidase_M13_N"/>
    <property type="match status" value="1"/>
</dbReference>
<dbReference type="GO" id="GO:0005886">
    <property type="term" value="C:plasma membrane"/>
    <property type="evidence" value="ECO:0007669"/>
    <property type="project" value="TreeGrafter"/>
</dbReference>
<evidence type="ECO:0008006" key="14">
    <source>
        <dbReference type="Google" id="ProtNLM"/>
    </source>
</evidence>
<feature type="domain" description="Peptidase M13 N-terminal" evidence="11">
    <location>
        <begin position="119"/>
        <end position="535"/>
    </location>
</feature>
<evidence type="ECO:0000256" key="9">
    <source>
        <dbReference type="SAM" id="Phobius"/>
    </source>
</evidence>
<dbReference type="AlphaFoldDB" id="A0A9P1N0K5"/>
<evidence type="ECO:0000313" key="12">
    <source>
        <dbReference type="EMBL" id="CAI5443500.1"/>
    </source>
</evidence>
<dbReference type="PROSITE" id="PS51885">
    <property type="entry name" value="NEPRILYSIN"/>
    <property type="match status" value="1"/>
</dbReference>
<evidence type="ECO:0000256" key="2">
    <source>
        <dbReference type="ARBA" id="ARBA00007357"/>
    </source>
</evidence>
<feature type="domain" description="Peptidase M13 C-terminal" evidence="10">
    <location>
        <begin position="596"/>
        <end position="791"/>
    </location>
</feature>
<evidence type="ECO:0000256" key="4">
    <source>
        <dbReference type="ARBA" id="ARBA00022723"/>
    </source>
</evidence>
<keyword evidence="5" id="KW-0378">Hydrolase</keyword>
<keyword evidence="13" id="KW-1185">Reference proteome</keyword>
<dbReference type="GO" id="GO:0016485">
    <property type="term" value="P:protein processing"/>
    <property type="evidence" value="ECO:0007669"/>
    <property type="project" value="TreeGrafter"/>
</dbReference>
<comment type="similarity">
    <text evidence="2">Belongs to the peptidase M13 family.</text>
</comment>
<evidence type="ECO:0000256" key="1">
    <source>
        <dbReference type="ARBA" id="ARBA00001947"/>
    </source>
</evidence>
<dbReference type="PANTHER" id="PTHR11733">
    <property type="entry name" value="ZINC METALLOPROTEASE FAMILY M13 NEPRILYSIN-RELATED"/>
    <property type="match status" value="1"/>
</dbReference>
<keyword evidence="9" id="KW-0812">Transmembrane</keyword>
<dbReference type="PANTHER" id="PTHR11733:SF133">
    <property type="entry name" value="PHOSPHATE-REGULATING NEUTRAL ENDOPEPTIDASE PHEX"/>
    <property type="match status" value="1"/>
</dbReference>
<organism evidence="12 13">
    <name type="scientific">Caenorhabditis angaria</name>
    <dbReference type="NCBI Taxonomy" id="860376"/>
    <lineage>
        <taxon>Eukaryota</taxon>
        <taxon>Metazoa</taxon>
        <taxon>Ecdysozoa</taxon>
        <taxon>Nematoda</taxon>
        <taxon>Chromadorea</taxon>
        <taxon>Rhabditida</taxon>
        <taxon>Rhabditina</taxon>
        <taxon>Rhabditomorpha</taxon>
        <taxon>Rhabditoidea</taxon>
        <taxon>Rhabditidae</taxon>
        <taxon>Peloderinae</taxon>
        <taxon>Caenorhabditis</taxon>
    </lineage>
</organism>
<feature type="region of interest" description="Disordered" evidence="8">
    <location>
        <begin position="31"/>
        <end position="59"/>
    </location>
</feature>
<dbReference type="Gene3D" id="1.10.1380.10">
    <property type="entry name" value="Neutral endopeptidase , domain2"/>
    <property type="match status" value="1"/>
</dbReference>
<evidence type="ECO:0000256" key="5">
    <source>
        <dbReference type="ARBA" id="ARBA00022801"/>
    </source>
</evidence>
<keyword evidence="3" id="KW-0645">Protease</keyword>
<dbReference type="EMBL" id="CANHGI010000002">
    <property type="protein sequence ID" value="CAI5443500.1"/>
    <property type="molecule type" value="Genomic_DNA"/>
</dbReference>
<gene>
    <name evidence="12" type="ORF">CAMP_LOCUS6137</name>
</gene>
<evidence type="ECO:0000259" key="11">
    <source>
        <dbReference type="Pfam" id="PF05649"/>
    </source>
</evidence>
<reference evidence="12" key="1">
    <citation type="submission" date="2022-11" db="EMBL/GenBank/DDBJ databases">
        <authorList>
            <person name="Kikuchi T."/>
        </authorList>
    </citation>
    <scope>NUCLEOTIDE SEQUENCE</scope>
    <source>
        <strain evidence="12">PS1010</strain>
    </source>
</reference>
<dbReference type="Gene3D" id="3.40.390.10">
    <property type="entry name" value="Collagenase (Catalytic Domain)"/>
    <property type="match status" value="1"/>
</dbReference>
<protein>
    <recommendedName>
        <fullName evidence="14">Peptidase M13 C-terminal domain-containing protein</fullName>
    </recommendedName>
</protein>
<evidence type="ECO:0000313" key="13">
    <source>
        <dbReference type="Proteomes" id="UP001152747"/>
    </source>
</evidence>
<dbReference type="GO" id="GO:0004222">
    <property type="term" value="F:metalloendopeptidase activity"/>
    <property type="evidence" value="ECO:0007669"/>
    <property type="project" value="InterPro"/>
</dbReference>
<evidence type="ECO:0000256" key="8">
    <source>
        <dbReference type="SAM" id="MobiDB-lite"/>
    </source>
</evidence>
<keyword evidence="9" id="KW-1133">Transmembrane helix</keyword>
<evidence type="ECO:0000256" key="6">
    <source>
        <dbReference type="ARBA" id="ARBA00022833"/>
    </source>
</evidence>
<evidence type="ECO:0000256" key="3">
    <source>
        <dbReference type="ARBA" id="ARBA00022670"/>
    </source>
</evidence>